<dbReference type="AlphaFoldDB" id="A0A4R7PY60"/>
<keyword evidence="1" id="KW-1133">Transmembrane helix</keyword>
<feature type="transmembrane region" description="Helical" evidence="1">
    <location>
        <begin position="43"/>
        <end position="64"/>
    </location>
</feature>
<keyword evidence="1" id="KW-0472">Membrane</keyword>
<reference evidence="2 3" key="1">
    <citation type="submission" date="2019-03" db="EMBL/GenBank/DDBJ databases">
        <title>Genomic Encyclopedia of Archaeal and Bacterial Type Strains, Phase II (KMG-II): from individual species to whole genera.</title>
        <authorList>
            <person name="Goeker M."/>
        </authorList>
    </citation>
    <scope>NUCLEOTIDE SEQUENCE [LARGE SCALE GENOMIC DNA]</scope>
    <source>
        <strain evidence="2 3">DSM 28135</strain>
    </source>
</reference>
<protein>
    <submittedName>
        <fullName evidence="2">Uncharacterized protein</fullName>
    </submittedName>
</protein>
<name>A0A4R7PY60_9FLAO</name>
<accession>A0A4R7PY60</accession>
<evidence type="ECO:0000313" key="2">
    <source>
        <dbReference type="EMBL" id="TDU39923.1"/>
    </source>
</evidence>
<feature type="transmembrane region" description="Helical" evidence="1">
    <location>
        <begin position="12"/>
        <end position="31"/>
    </location>
</feature>
<dbReference type="RefSeq" id="WP_133757974.1">
    <property type="nucleotide sequence ID" value="NZ_SOBW01000008.1"/>
</dbReference>
<dbReference type="Proteomes" id="UP000294689">
    <property type="component" value="Unassembled WGS sequence"/>
</dbReference>
<keyword evidence="1" id="KW-0812">Transmembrane</keyword>
<comment type="caution">
    <text evidence="2">The sequence shown here is derived from an EMBL/GenBank/DDBJ whole genome shotgun (WGS) entry which is preliminary data.</text>
</comment>
<keyword evidence="3" id="KW-1185">Reference proteome</keyword>
<dbReference type="OrthoDB" id="1447779at2"/>
<gene>
    <name evidence="2" type="ORF">BXY82_1961</name>
</gene>
<organism evidence="2 3">
    <name type="scientific">Gelidibacter sediminis</name>
    <dbReference type="NCBI Taxonomy" id="1608710"/>
    <lineage>
        <taxon>Bacteria</taxon>
        <taxon>Pseudomonadati</taxon>
        <taxon>Bacteroidota</taxon>
        <taxon>Flavobacteriia</taxon>
        <taxon>Flavobacteriales</taxon>
        <taxon>Flavobacteriaceae</taxon>
        <taxon>Gelidibacter</taxon>
    </lineage>
</organism>
<dbReference type="EMBL" id="SOBW01000008">
    <property type="protein sequence ID" value="TDU39923.1"/>
    <property type="molecule type" value="Genomic_DNA"/>
</dbReference>
<sequence>MKTDKQYRIDLWIFIGSVIVLLYLIIMNIMFDNEYNSTVLRAIMELITIPIFTIGAFIPLIVIFRGITKRTESRSLAILTMLFSLLTGIIIGYSTLL</sequence>
<proteinExistence type="predicted"/>
<evidence type="ECO:0000313" key="3">
    <source>
        <dbReference type="Proteomes" id="UP000294689"/>
    </source>
</evidence>
<evidence type="ECO:0000256" key="1">
    <source>
        <dbReference type="SAM" id="Phobius"/>
    </source>
</evidence>
<feature type="transmembrane region" description="Helical" evidence="1">
    <location>
        <begin position="76"/>
        <end position="96"/>
    </location>
</feature>